<organism evidence="3 4">
    <name type="scientific">Pseudomonas veronii</name>
    <dbReference type="NCBI Taxonomy" id="76761"/>
    <lineage>
        <taxon>Bacteria</taxon>
        <taxon>Pseudomonadati</taxon>
        <taxon>Pseudomonadota</taxon>
        <taxon>Gammaproteobacteria</taxon>
        <taxon>Pseudomonadales</taxon>
        <taxon>Pseudomonadaceae</taxon>
        <taxon>Pseudomonas</taxon>
    </lineage>
</organism>
<protein>
    <submittedName>
        <fullName evidence="3">Integrase</fullName>
    </submittedName>
</protein>
<dbReference type="InterPro" id="IPR011010">
    <property type="entry name" value="DNA_brk_join_enz"/>
</dbReference>
<dbReference type="RefSeq" id="WP_057005826.1">
    <property type="nucleotide sequence ID" value="NZ_CP149793.1"/>
</dbReference>
<dbReference type="OrthoDB" id="8768428at2"/>
<dbReference type="GO" id="GO:0006310">
    <property type="term" value="P:DNA recombination"/>
    <property type="evidence" value="ECO:0007669"/>
    <property type="project" value="UniProtKB-KW"/>
</dbReference>
<dbReference type="PROSITE" id="PS51898">
    <property type="entry name" value="TYR_RECOMBINASE"/>
    <property type="match status" value="1"/>
</dbReference>
<reference evidence="3 4" key="1">
    <citation type="journal article" date="2020" name="Front. Microbiol.">
        <title>Genetic Organization of the aprX-lipA2 Operon Affects the Proteolytic Potential of Pseudomonas Species in Milk.</title>
        <authorList>
            <person name="Maier C."/>
            <person name="Huptas C."/>
            <person name="von Neubeck M."/>
            <person name="Scherer S."/>
            <person name="Wenning M."/>
            <person name="Lucking G."/>
        </authorList>
    </citation>
    <scope>NUCLEOTIDE SEQUENCE [LARGE SCALE GENOMIC DNA]</scope>
    <source>
        <strain evidence="3 4">WS 4671</strain>
    </source>
</reference>
<dbReference type="Gene3D" id="1.10.443.10">
    <property type="entry name" value="Intergrase catalytic core"/>
    <property type="match status" value="1"/>
</dbReference>
<dbReference type="AlphaFoldDB" id="A0A7Y0ZWG9"/>
<sequence length="628" mass="71396">MNVKSVRLKHVDDFSSLHDDIRNLNINDRDKIIISTTVVDGVGVVTSRYGDEQWYINGIPSNKPAAFRKIDFLTMPESFRKVLKEIIFRYMRRGRAGLPRPKGGSVKNLFERSRRFINHLNSLGITSLTEISPLVIHNYVAKSRDHKTWRGKKLSPGSLIQVFIAVEAVYELSQFSSEPMPLHPWPETSASAMTGFVGNGSRHRVGGTTPLIPDDIFCRIFERAHKILEGGNKLLDVRDAGHIEGRESDLSLMTRWKAKGRRLSAAGWDSTQSDLNRRLIDLRTACYIVLASTSGCRNHELANLFSGAHHRTVDEGGNIYHWMRSKSEKTNAGVIDWMIPDVAVRALRIMERWAAPYQALVNAEVVDRKRNDPLDPEITEAGKHRHALFLGKTNSKGNQTRTLSLRTWSVQLSKFAKETGVDWNLTSHQFRRKFANYVAHSKFGDLRYLRDHFAHWSMDMTLGYAMDQNWGAHLDIDLFEEIRSELEDTKAETVESWFNQDILGGGYGRSIKQWQRNPENLAIFKSPQAMIMSIAESTSIRSNGHAWCTADNDGCVGNTLERTRCGGCNNAVISLEQAPIYEKLYNELNELRNCQDIGEGGRARISRDLDRCLQVFKQLNHDLDDKLE</sequence>
<dbReference type="SUPFAM" id="SSF56349">
    <property type="entry name" value="DNA breaking-rejoining enzymes"/>
    <property type="match status" value="1"/>
</dbReference>
<dbReference type="InterPro" id="IPR002104">
    <property type="entry name" value="Integrase_catalytic"/>
</dbReference>
<evidence type="ECO:0000313" key="3">
    <source>
        <dbReference type="EMBL" id="NMX99295.1"/>
    </source>
</evidence>
<dbReference type="Proteomes" id="UP000552560">
    <property type="component" value="Unassembled WGS sequence"/>
</dbReference>
<feature type="domain" description="Tyr recombinase" evidence="2">
    <location>
        <begin position="258"/>
        <end position="484"/>
    </location>
</feature>
<keyword evidence="1" id="KW-0233">DNA recombination</keyword>
<dbReference type="GO" id="GO:0003677">
    <property type="term" value="F:DNA binding"/>
    <property type="evidence" value="ECO:0007669"/>
    <property type="project" value="InterPro"/>
</dbReference>
<evidence type="ECO:0000256" key="1">
    <source>
        <dbReference type="ARBA" id="ARBA00023172"/>
    </source>
</evidence>
<dbReference type="InterPro" id="IPR013762">
    <property type="entry name" value="Integrase-like_cat_sf"/>
</dbReference>
<name>A0A7Y0ZWG9_PSEVE</name>
<dbReference type="GO" id="GO:0015074">
    <property type="term" value="P:DNA integration"/>
    <property type="evidence" value="ECO:0007669"/>
    <property type="project" value="InterPro"/>
</dbReference>
<accession>A0A7Y0ZWG9</accession>
<dbReference type="EMBL" id="JAAQWE010000025">
    <property type="protein sequence ID" value="NMX99295.1"/>
    <property type="molecule type" value="Genomic_DNA"/>
</dbReference>
<gene>
    <name evidence="3" type="ORF">HBO43_22120</name>
</gene>
<comment type="caution">
    <text evidence="3">The sequence shown here is derived from an EMBL/GenBank/DDBJ whole genome shotgun (WGS) entry which is preliminary data.</text>
</comment>
<evidence type="ECO:0000259" key="2">
    <source>
        <dbReference type="PROSITE" id="PS51898"/>
    </source>
</evidence>
<evidence type="ECO:0000313" key="4">
    <source>
        <dbReference type="Proteomes" id="UP000552560"/>
    </source>
</evidence>
<proteinExistence type="predicted"/>